<evidence type="ECO:0000313" key="3">
    <source>
        <dbReference type="EMBL" id="HDQ99853.1"/>
    </source>
</evidence>
<organism evidence="3">
    <name type="scientific">candidate division WOR-3 bacterium</name>
    <dbReference type="NCBI Taxonomy" id="2052148"/>
    <lineage>
        <taxon>Bacteria</taxon>
        <taxon>Bacteria division WOR-3</taxon>
    </lineage>
</organism>
<dbReference type="AlphaFoldDB" id="A0A7V0T6K1"/>
<dbReference type="PROSITE" id="PS00018">
    <property type="entry name" value="EF_HAND_1"/>
    <property type="match status" value="1"/>
</dbReference>
<feature type="signal peptide" evidence="2">
    <location>
        <begin position="1"/>
        <end position="22"/>
    </location>
</feature>
<dbReference type="Proteomes" id="UP000885672">
    <property type="component" value="Unassembled WGS sequence"/>
</dbReference>
<sequence length="237" mass="25109">MKRLLVLTAVVAAVLSFTSCEKATKLIGTLILQTGQTGDVQNTKVQLFLSSDLTGSPVKEVGSKSGGNASRSEFEFTDVLPGYYYLLAWKDLNGDGKISDGDIVGIHGGTYRPGHGGTQVTVSEGKTVDVGEVVMLIYKELLVTASGARAQGGAVTNFSYSFNHDVSLSRFSVVFPDEPGVEYEDTRQPGAKTGGTTYNSEGWNIGGAPMPTGAHILRFQGTWDGNAFDISVEVSVN</sequence>
<evidence type="ECO:0000256" key="1">
    <source>
        <dbReference type="SAM" id="MobiDB-lite"/>
    </source>
</evidence>
<protein>
    <submittedName>
        <fullName evidence="3">Uncharacterized protein</fullName>
    </submittedName>
</protein>
<gene>
    <name evidence="3" type="ORF">ENN51_06180</name>
</gene>
<accession>A0A7V0T6K1</accession>
<feature type="chain" id="PRO_5030943275" evidence="2">
    <location>
        <begin position="23"/>
        <end position="237"/>
    </location>
</feature>
<name>A0A7V0T6K1_UNCW3</name>
<feature type="region of interest" description="Disordered" evidence="1">
    <location>
        <begin position="182"/>
        <end position="202"/>
    </location>
</feature>
<dbReference type="InterPro" id="IPR018247">
    <property type="entry name" value="EF_Hand_1_Ca_BS"/>
</dbReference>
<dbReference type="PROSITE" id="PS51257">
    <property type="entry name" value="PROKAR_LIPOPROTEIN"/>
    <property type="match status" value="1"/>
</dbReference>
<dbReference type="EMBL" id="DSBX01000228">
    <property type="protein sequence ID" value="HDQ99853.1"/>
    <property type="molecule type" value="Genomic_DNA"/>
</dbReference>
<reference evidence="3" key="1">
    <citation type="journal article" date="2020" name="mSystems">
        <title>Genome- and Community-Level Interaction Insights into Carbon Utilization and Element Cycling Functions of Hydrothermarchaeota in Hydrothermal Sediment.</title>
        <authorList>
            <person name="Zhou Z."/>
            <person name="Liu Y."/>
            <person name="Xu W."/>
            <person name="Pan J."/>
            <person name="Luo Z.H."/>
            <person name="Li M."/>
        </authorList>
    </citation>
    <scope>NUCLEOTIDE SEQUENCE [LARGE SCALE GENOMIC DNA]</scope>
    <source>
        <strain evidence="3">SpSt-1182</strain>
    </source>
</reference>
<keyword evidence="2" id="KW-0732">Signal</keyword>
<comment type="caution">
    <text evidence="3">The sequence shown here is derived from an EMBL/GenBank/DDBJ whole genome shotgun (WGS) entry which is preliminary data.</text>
</comment>
<evidence type="ECO:0000256" key="2">
    <source>
        <dbReference type="SAM" id="SignalP"/>
    </source>
</evidence>
<proteinExistence type="predicted"/>